<dbReference type="AlphaFoldDB" id="A0A919BWC8"/>
<dbReference type="EMBL" id="BNBE01000004">
    <property type="protein sequence ID" value="GHG23696.1"/>
    <property type="molecule type" value="Genomic_DNA"/>
</dbReference>
<evidence type="ECO:0000313" key="1">
    <source>
        <dbReference type="EMBL" id="GHG23696.1"/>
    </source>
</evidence>
<sequence>MSSGHTQGMSQPIESPDSLLRATVVTIARRTAEDPRQAGALQSVLELVDNDEAELALDHLARTVEYHRIPLLREEYDQLVAEAACLGSEDSLSETDLKQFVID</sequence>
<reference evidence="1" key="1">
    <citation type="journal article" date="2014" name="Int. J. Syst. Evol. Microbiol.">
        <title>Complete genome sequence of Corynebacterium casei LMG S-19264T (=DSM 44701T), isolated from a smear-ripened cheese.</title>
        <authorList>
            <consortium name="US DOE Joint Genome Institute (JGI-PGF)"/>
            <person name="Walter F."/>
            <person name="Albersmeier A."/>
            <person name="Kalinowski J."/>
            <person name="Ruckert C."/>
        </authorList>
    </citation>
    <scope>NUCLEOTIDE SEQUENCE</scope>
    <source>
        <strain evidence="1">JCM 4122</strain>
    </source>
</reference>
<reference evidence="1" key="2">
    <citation type="submission" date="2020-09" db="EMBL/GenBank/DDBJ databases">
        <authorList>
            <person name="Sun Q."/>
            <person name="Ohkuma M."/>
        </authorList>
    </citation>
    <scope>NUCLEOTIDE SEQUENCE</scope>
    <source>
        <strain evidence="1">JCM 4122</strain>
    </source>
</reference>
<dbReference type="Proteomes" id="UP000632849">
    <property type="component" value="Unassembled WGS sequence"/>
</dbReference>
<organism evidence="1 2">
    <name type="scientific">Streptomyces filamentosus</name>
    <name type="common">Streptomyces roseosporus</name>
    <dbReference type="NCBI Taxonomy" id="67294"/>
    <lineage>
        <taxon>Bacteria</taxon>
        <taxon>Bacillati</taxon>
        <taxon>Actinomycetota</taxon>
        <taxon>Actinomycetes</taxon>
        <taxon>Kitasatosporales</taxon>
        <taxon>Streptomycetaceae</taxon>
        <taxon>Streptomyces</taxon>
    </lineage>
</organism>
<protein>
    <submittedName>
        <fullName evidence="1">Uncharacterized protein</fullName>
    </submittedName>
</protein>
<accession>A0A919BWC8</accession>
<evidence type="ECO:0000313" key="2">
    <source>
        <dbReference type="Proteomes" id="UP000632849"/>
    </source>
</evidence>
<gene>
    <name evidence="1" type="ORF">GCM10017667_68920</name>
</gene>
<comment type="caution">
    <text evidence="1">The sequence shown here is derived from an EMBL/GenBank/DDBJ whole genome shotgun (WGS) entry which is preliminary data.</text>
</comment>
<name>A0A919BWC8_STRFL</name>
<proteinExistence type="predicted"/>
<keyword evidence="2" id="KW-1185">Reference proteome</keyword>